<protein>
    <submittedName>
        <fullName evidence="2">Uncharacterized protein</fullName>
    </submittedName>
</protein>
<evidence type="ECO:0000313" key="2">
    <source>
        <dbReference type="WBParaSite" id="nRc.2.0.1.t07294-RA"/>
    </source>
</evidence>
<proteinExistence type="predicted"/>
<dbReference type="Proteomes" id="UP000887565">
    <property type="component" value="Unplaced"/>
</dbReference>
<reference evidence="2" key="1">
    <citation type="submission" date="2022-11" db="UniProtKB">
        <authorList>
            <consortium name="WormBaseParasite"/>
        </authorList>
    </citation>
    <scope>IDENTIFICATION</scope>
</reference>
<dbReference type="AlphaFoldDB" id="A0A915I0R6"/>
<organism evidence="1 2">
    <name type="scientific">Romanomermis culicivorax</name>
    <name type="common">Nematode worm</name>
    <dbReference type="NCBI Taxonomy" id="13658"/>
    <lineage>
        <taxon>Eukaryota</taxon>
        <taxon>Metazoa</taxon>
        <taxon>Ecdysozoa</taxon>
        <taxon>Nematoda</taxon>
        <taxon>Enoplea</taxon>
        <taxon>Dorylaimia</taxon>
        <taxon>Mermithida</taxon>
        <taxon>Mermithoidea</taxon>
        <taxon>Mermithidae</taxon>
        <taxon>Romanomermis</taxon>
    </lineage>
</organism>
<dbReference type="WBParaSite" id="nRc.2.0.1.t07294-RA">
    <property type="protein sequence ID" value="nRc.2.0.1.t07294-RA"/>
    <property type="gene ID" value="nRc.2.0.1.g07294"/>
</dbReference>
<name>A0A915I0R6_ROMCU</name>
<keyword evidence="1" id="KW-1185">Reference proteome</keyword>
<accession>A0A915I0R6</accession>
<sequence length="69" mass="8006">MEPSLENPIPVHRSTPNLTSMMKSMWSSTFIQVMLYWQSAPWQSDGRLTLDLRSNSSRQTLPTTVYFVQ</sequence>
<evidence type="ECO:0000313" key="1">
    <source>
        <dbReference type="Proteomes" id="UP000887565"/>
    </source>
</evidence>